<comment type="similarity">
    <text evidence="1">Belongs to the peptidase A24 family.</text>
</comment>
<dbReference type="InterPro" id="IPR050882">
    <property type="entry name" value="Prepilin_peptidase/N-MTase"/>
</dbReference>
<feature type="transmembrane region" description="Helical" evidence="2">
    <location>
        <begin position="156"/>
        <end position="177"/>
    </location>
</feature>
<protein>
    <submittedName>
        <fullName evidence="4">Prepilin peptidase</fullName>
    </submittedName>
</protein>
<feature type="transmembrane region" description="Helical" evidence="2">
    <location>
        <begin position="67"/>
        <end position="87"/>
    </location>
</feature>
<dbReference type="Pfam" id="PF01478">
    <property type="entry name" value="Peptidase_A24"/>
    <property type="match status" value="1"/>
</dbReference>
<dbReference type="Gene3D" id="1.20.120.1220">
    <property type="match status" value="1"/>
</dbReference>
<dbReference type="GO" id="GO:0004190">
    <property type="term" value="F:aspartic-type endopeptidase activity"/>
    <property type="evidence" value="ECO:0007669"/>
    <property type="project" value="InterPro"/>
</dbReference>
<dbReference type="PANTHER" id="PTHR30487">
    <property type="entry name" value="TYPE 4 PREPILIN-LIKE PROTEINS LEADER PEPTIDE-PROCESSING ENZYME"/>
    <property type="match status" value="1"/>
</dbReference>
<dbReference type="InterPro" id="IPR000045">
    <property type="entry name" value="Prepilin_IV_endopep_pep"/>
</dbReference>
<name>A0A7S7M7Y9_9ACTN</name>
<dbReference type="AlphaFoldDB" id="A0A7S7M7Y9"/>
<reference evidence="4 5" key="1">
    <citation type="submission" date="2020-10" db="EMBL/GenBank/DDBJ databases">
        <title>Olsenella immobilis sp.nov., isolated from the mud in a fermentation cellar used for the production of Chinese strong-flavoured liquor.</title>
        <authorList>
            <person name="Lu L."/>
        </authorList>
    </citation>
    <scope>NUCLEOTIDE SEQUENCE [LARGE SCALE GENOMIC DNA]</scope>
    <source>
        <strain evidence="4 5">LZLJ-2</strain>
    </source>
</reference>
<dbReference type="GO" id="GO:0006465">
    <property type="term" value="P:signal peptide processing"/>
    <property type="evidence" value="ECO:0007669"/>
    <property type="project" value="TreeGrafter"/>
</dbReference>
<dbReference type="EMBL" id="CP063767">
    <property type="protein sequence ID" value="QOY60359.1"/>
    <property type="molecule type" value="Genomic_DNA"/>
</dbReference>
<keyword evidence="2" id="KW-0472">Membrane</keyword>
<gene>
    <name evidence="4" type="ORF">INP52_08095</name>
</gene>
<keyword evidence="5" id="KW-1185">Reference proteome</keyword>
<sequence length="183" mass="17875">MDVLGVVLRVAAYGVLAAALGVAAVTDLARRVVPNGCVVAVAVSGAAQACAGVLLGGSASQACLRSVCGLTCALVVMLATAAVSARIRGTPGVGGGDVKLLAVVGVWVGPARVLVVIALSCLVAVAGWVVLRIVASWAARGNARASAFPLARDGRALAQGIPLAPAIALSALVMVLLGGASYE</sequence>
<evidence type="ECO:0000313" key="5">
    <source>
        <dbReference type="Proteomes" id="UP000593735"/>
    </source>
</evidence>
<evidence type="ECO:0000313" key="4">
    <source>
        <dbReference type="EMBL" id="QOY60359.1"/>
    </source>
</evidence>
<feature type="transmembrane region" description="Helical" evidence="2">
    <location>
        <begin position="32"/>
        <end position="55"/>
    </location>
</feature>
<feature type="transmembrane region" description="Helical" evidence="2">
    <location>
        <begin position="107"/>
        <end position="135"/>
    </location>
</feature>
<feature type="transmembrane region" description="Helical" evidence="2">
    <location>
        <begin position="7"/>
        <end position="26"/>
    </location>
</feature>
<proteinExistence type="inferred from homology"/>
<keyword evidence="2" id="KW-1133">Transmembrane helix</keyword>
<organism evidence="4 5">
    <name type="scientific">Thermophilibacter immobilis</name>
    <dbReference type="NCBI Taxonomy" id="2779519"/>
    <lineage>
        <taxon>Bacteria</taxon>
        <taxon>Bacillati</taxon>
        <taxon>Actinomycetota</taxon>
        <taxon>Coriobacteriia</taxon>
        <taxon>Coriobacteriales</taxon>
        <taxon>Atopobiaceae</taxon>
        <taxon>Thermophilibacter</taxon>
    </lineage>
</organism>
<dbReference type="KEGG" id="tio:INP52_08095"/>
<evidence type="ECO:0000259" key="3">
    <source>
        <dbReference type="Pfam" id="PF01478"/>
    </source>
</evidence>
<accession>A0A7S7M7Y9</accession>
<dbReference type="RefSeq" id="WP_194370723.1">
    <property type="nucleotide sequence ID" value="NZ_CP063767.1"/>
</dbReference>
<evidence type="ECO:0000256" key="1">
    <source>
        <dbReference type="ARBA" id="ARBA00005801"/>
    </source>
</evidence>
<dbReference type="GO" id="GO:0005886">
    <property type="term" value="C:plasma membrane"/>
    <property type="evidence" value="ECO:0007669"/>
    <property type="project" value="TreeGrafter"/>
</dbReference>
<keyword evidence="2" id="KW-0812">Transmembrane</keyword>
<feature type="domain" description="Prepilin type IV endopeptidase peptidase" evidence="3">
    <location>
        <begin position="15"/>
        <end position="126"/>
    </location>
</feature>
<dbReference type="PANTHER" id="PTHR30487:SF0">
    <property type="entry name" value="PREPILIN LEADER PEPTIDASE_N-METHYLTRANSFERASE-RELATED"/>
    <property type="match status" value="1"/>
</dbReference>
<evidence type="ECO:0000256" key="2">
    <source>
        <dbReference type="SAM" id="Phobius"/>
    </source>
</evidence>
<dbReference type="Proteomes" id="UP000593735">
    <property type="component" value="Chromosome"/>
</dbReference>